<gene>
    <name evidence="2" type="ORF">A2008_05115</name>
</gene>
<evidence type="ECO:0000313" key="2">
    <source>
        <dbReference type="EMBL" id="OGM03098.1"/>
    </source>
</evidence>
<sequence>MHKYFQKLIFLFAAFMAVLSLPGAAPAVNEGFNPRVMEEANKMISGYEAEILKNGASVDALEWIIRGLQIRKEAYFSDAGAAREIDAKITEKYKKILEIDPSNYSASCELIDSEMNSGSFDGKSGVLEGLVKNNPLRFQARLLKGRALFYAADFDGAIMEITKGVSMIPPEEKVETGYYKKLLESANKYAAVMKKNAPEKESGGGVIKEDSKSSDAKFLYDSAVVYLDEEMIKCPSNIDKGISLLRSAIEKDPGFADAYLKLGETLGGLKGEYKEAMNVLTKIDKVARENAVLKRARVLRQKYYKLNMSRGKKKRK</sequence>
<dbReference type="STRING" id="1817813.A2008_05115"/>
<reference evidence="2 3" key="1">
    <citation type="journal article" date="2016" name="Nat. Commun.">
        <title>Thousands of microbial genomes shed light on interconnected biogeochemical processes in an aquifer system.</title>
        <authorList>
            <person name="Anantharaman K."/>
            <person name="Brown C.T."/>
            <person name="Hug L.A."/>
            <person name="Sharon I."/>
            <person name="Castelle C.J."/>
            <person name="Probst A.J."/>
            <person name="Thomas B.C."/>
            <person name="Singh A."/>
            <person name="Wilkins M.J."/>
            <person name="Karaoz U."/>
            <person name="Brodie E.L."/>
            <person name="Williams K.H."/>
            <person name="Hubbard S.S."/>
            <person name="Banfield J.F."/>
        </authorList>
    </citation>
    <scope>NUCLEOTIDE SEQUENCE [LARGE SCALE GENOMIC DNA]</scope>
</reference>
<evidence type="ECO:0000256" key="1">
    <source>
        <dbReference type="SAM" id="SignalP"/>
    </source>
</evidence>
<dbReference type="AlphaFoldDB" id="A0A1F7WLV7"/>
<dbReference type="SUPFAM" id="SSF48452">
    <property type="entry name" value="TPR-like"/>
    <property type="match status" value="1"/>
</dbReference>
<organism evidence="2 3">
    <name type="scientific">Candidatus Wallbacteria bacterium GWC2_49_35</name>
    <dbReference type="NCBI Taxonomy" id="1817813"/>
    <lineage>
        <taxon>Bacteria</taxon>
        <taxon>Candidatus Walliibacteriota</taxon>
    </lineage>
</organism>
<dbReference type="Proteomes" id="UP000178735">
    <property type="component" value="Unassembled WGS sequence"/>
</dbReference>
<dbReference type="InterPro" id="IPR011990">
    <property type="entry name" value="TPR-like_helical_dom_sf"/>
</dbReference>
<name>A0A1F7WLV7_9BACT</name>
<proteinExistence type="predicted"/>
<dbReference type="EMBL" id="MGFH01000188">
    <property type="protein sequence ID" value="OGM03098.1"/>
    <property type="molecule type" value="Genomic_DNA"/>
</dbReference>
<evidence type="ECO:0000313" key="3">
    <source>
        <dbReference type="Proteomes" id="UP000178735"/>
    </source>
</evidence>
<protein>
    <submittedName>
        <fullName evidence="2">Uncharacterized protein</fullName>
    </submittedName>
</protein>
<feature type="chain" id="PRO_5009533497" evidence="1">
    <location>
        <begin position="28"/>
        <end position="316"/>
    </location>
</feature>
<keyword evidence="1" id="KW-0732">Signal</keyword>
<dbReference type="Gene3D" id="1.25.40.10">
    <property type="entry name" value="Tetratricopeptide repeat domain"/>
    <property type="match status" value="2"/>
</dbReference>
<feature type="signal peptide" evidence="1">
    <location>
        <begin position="1"/>
        <end position="27"/>
    </location>
</feature>
<accession>A0A1F7WLV7</accession>
<comment type="caution">
    <text evidence="2">The sequence shown here is derived from an EMBL/GenBank/DDBJ whole genome shotgun (WGS) entry which is preliminary data.</text>
</comment>